<proteinExistence type="inferred from homology"/>
<keyword evidence="2 6" id="KW-0698">rRNA processing</keyword>
<evidence type="ECO:0000313" key="7">
    <source>
        <dbReference type="EMBL" id="SFK26672.1"/>
    </source>
</evidence>
<dbReference type="PANTHER" id="PTHR31760">
    <property type="entry name" value="S-ADENOSYL-L-METHIONINE-DEPENDENT METHYLTRANSFERASES SUPERFAMILY PROTEIN"/>
    <property type="match status" value="1"/>
</dbReference>
<comment type="subcellular location">
    <subcellularLocation>
        <location evidence="6">Cytoplasm</location>
    </subcellularLocation>
</comment>
<dbReference type="Proteomes" id="UP000323300">
    <property type="component" value="Unassembled WGS sequence"/>
</dbReference>
<comment type="caution">
    <text evidence="6">Lacks conserved residue(s) required for the propagation of feature annotation.</text>
</comment>
<evidence type="ECO:0000256" key="6">
    <source>
        <dbReference type="HAMAP-Rule" id="MF_00074"/>
    </source>
</evidence>
<comment type="catalytic activity">
    <reaction evidence="6">
        <text>guanosine(527) in 16S rRNA + S-adenosyl-L-methionine = N(7)-methylguanosine(527) in 16S rRNA + S-adenosyl-L-homocysteine</text>
        <dbReference type="Rhea" id="RHEA:42732"/>
        <dbReference type="Rhea" id="RHEA-COMP:10209"/>
        <dbReference type="Rhea" id="RHEA-COMP:10210"/>
        <dbReference type="ChEBI" id="CHEBI:57856"/>
        <dbReference type="ChEBI" id="CHEBI:59789"/>
        <dbReference type="ChEBI" id="CHEBI:74269"/>
        <dbReference type="ChEBI" id="CHEBI:74480"/>
        <dbReference type="EC" id="2.1.1.170"/>
    </reaction>
</comment>
<evidence type="ECO:0000256" key="1">
    <source>
        <dbReference type="ARBA" id="ARBA00022490"/>
    </source>
</evidence>
<dbReference type="GO" id="GO:0005829">
    <property type="term" value="C:cytosol"/>
    <property type="evidence" value="ECO:0007669"/>
    <property type="project" value="TreeGrafter"/>
</dbReference>
<evidence type="ECO:0000313" key="8">
    <source>
        <dbReference type="Proteomes" id="UP000323300"/>
    </source>
</evidence>
<dbReference type="InterPro" id="IPR003682">
    <property type="entry name" value="rRNA_ssu_MeTfrase_G"/>
</dbReference>
<evidence type="ECO:0000256" key="3">
    <source>
        <dbReference type="ARBA" id="ARBA00022603"/>
    </source>
</evidence>
<keyword evidence="8" id="KW-1185">Reference proteome</keyword>
<feature type="binding site" evidence="6">
    <location>
        <position position="143"/>
    </location>
    <ligand>
        <name>S-adenosyl-L-methionine</name>
        <dbReference type="ChEBI" id="CHEBI:59789"/>
    </ligand>
</feature>
<dbReference type="Gene3D" id="3.40.50.150">
    <property type="entry name" value="Vaccinia Virus protein VP39"/>
    <property type="match status" value="1"/>
</dbReference>
<comment type="similarity">
    <text evidence="6">Belongs to the methyltransferase superfamily. RNA methyltransferase RsmG family.</text>
</comment>
<gene>
    <name evidence="6" type="primary">rsmG</name>
    <name evidence="7" type="ORF">SAMN04488498_104200</name>
</gene>
<dbReference type="PANTHER" id="PTHR31760:SF0">
    <property type="entry name" value="S-ADENOSYL-L-METHIONINE-DEPENDENT METHYLTRANSFERASES SUPERFAMILY PROTEIN"/>
    <property type="match status" value="1"/>
</dbReference>
<keyword evidence="3 6" id="KW-0489">Methyltransferase</keyword>
<name>A0A1I3Y4G8_9HYPH</name>
<dbReference type="InterPro" id="IPR029063">
    <property type="entry name" value="SAM-dependent_MTases_sf"/>
</dbReference>
<dbReference type="SUPFAM" id="SSF53335">
    <property type="entry name" value="S-adenosyl-L-methionine-dependent methyltransferases"/>
    <property type="match status" value="1"/>
</dbReference>
<dbReference type="OrthoDB" id="9808773at2"/>
<dbReference type="Pfam" id="PF02527">
    <property type="entry name" value="GidB"/>
    <property type="match status" value="1"/>
</dbReference>
<organism evidence="7 8">
    <name type="scientific">Neomesorhizobium albiziae</name>
    <dbReference type="NCBI Taxonomy" id="335020"/>
    <lineage>
        <taxon>Bacteria</taxon>
        <taxon>Pseudomonadati</taxon>
        <taxon>Pseudomonadota</taxon>
        <taxon>Alphaproteobacteria</taxon>
        <taxon>Hyphomicrobiales</taxon>
        <taxon>Phyllobacteriaceae</taxon>
        <taxon>Neomesorhizobium</taxon>
    </lineage>
</organism>
<comment type="function">
    <text evidence="6">Specifically methylates the N7 position of guanine in position 527 of 16S rRNA.</text>
</comment>
<accession>A0A1I3Y4G8</accession>
<protein>
    <recommendedName>
        <fullName evidence="6">Ribosomal RNA small subunit methyltransferase G</fullName>
        <ecNumber evidence="6">2.1.1.170</ecNumber>
    </recommendedName>
    <alternativeName>
        <fullName evidence="6">16S rRNA 7-methylguanosine methyltransferase</fullName>
        <shortName evidence="6">16S rRNA m7G methyltransferase</shortName>
    </alternativeName>
</protein>
<sequence length="210" mass="23500">MTERSLETLAAAAGPVSRETFERLLEFERNFLRWAGKINLAAPSTLNETWSRHILDSAQLARLAPTEKNWLDVGSGGGFPGAVMAVLLMERPGARIELVESNRKKAAFLQSALGMLKAPAQVHARRIDDAYNRVKTPEIVTARALAPLPALLGLVSPWLEAGARGLFHKGRDYRSEIEESLQQWRFDLVEHRSIVDPESVVLEIRNLQRR</sequence>
<dbReference type="AlphaFoldDB" id="A0A1I3Y4G8"/>
<dbReference type="PIRSF" id="PIRSF003078">
    <property type="entry name" value="GidB"/>
    <property type="match status" value="1"/>
</dbReference>
<reference evidence="7 8" key="1">
    <citation type="submission" date="2016-10" db="EMBL/GenBank/DDBJ databases">
        <authorList>
            <person name="Varghese N."/>
            <person name="Submissions S."/>
        </authorList>
    </citation>
    <scope>NUCLEOTIDE SEQUENCE [LARGE SCALE GENOMIC DNA]</scope>
    <source>
        <strain evidence="7 8">DSM 21822</strain>
    </source>
</reference>
<dbReference type="EMBL" id="FOSL01000004">
    <property type="protein sequence ID" value="SFK26672.1"/>
    <property type="molecule type" value="Genomic_DNA"/>
</dbReference>
<keyword evidence="1 6" id="KW-0963">Cytoplasm</keyword>
<dbReference type="RefSeq" id="WP_149759877.1">
    <property type="nucleotide sequence ID" value="NZ_BSPE01000007.1"/>
</dbReference>
<keyword evidence="4 6" id="KW-0808">Transferase</keyword>
<feature type="binding site" evidence="6">
    <location>
        <position position="79"/>
    </location>
    <ligand>
        <name>S-adenosyl-L-methionine</name>
        <dbReference type="ChEBI" id="CHEBI:59789"/>
    </ligand>
</feature>
<dbReference type="NCBIfam" id="TIGR00138">
    <property type="entry name" value="rsmG_gidB"/>
    <property type="match status" value="1"/>
</dbReference>
<dbReference type="GO" id="GO:0070043">
    <property type="term" value="F:rRNA (guanine-N7-)-methyltransferase activity"/>
    <property type="evidence" value="ECO:0007669"/>
    <property type="project" value="UniProtKB-UniRule"/>
</dbReference>
<evidence type="ECO:0000256" key="2">
    <source>
        <dbReference type="ARBA" id="ARBA00022552"/>
    </source>
</evidence>
<evidence type="ECO:0000256" key="5">
    <source>
        <dbReference type="ARBA" id="ARBA00022691"/>
    </source>
</evidence>
<keyword evidence="5 6" id="KW-0949">S-adenosyl-L-methionine</keyword>
<dbReference type="EC" id="2.1.1.170" evidence="6"/>
<evidence type="ECO:0000256" key="4">
    <source>
        <dbReference type="ARBA" id="ARBA00022679"/>
    </source>
</evidence>
<feature type="binding site" evidence="6">
    <location>
        <position position="74"/>
    </location>
    <ligand>
        <name>S-adenosyl-L-methionine</name>
        <dbReference type="ChEBI" id="CHEBI:59789"/>
    </ligand>
</feature>
<dbReference type="HAMAP" id="MF_00074">
    <property type="entry name" value="16SrRNA_methyltr_G"/>
    <property type="match status" value="1"/>
</dbReference>